<dbReference type="Proteomes" id="UP000006038">
    <property type="component" value="Chromosome 1"/>
</dbReference>
<dbReference type="HOGENOM" id="CLU_2324112_0_0_1"/>
<reference evidence="1" key="1">
    <citation type="journal article" date="2013" name="Nat. Commun.">
        <title>Whole-genome sequencing of Oryza brachyantha reveals mechanisms underlying Oryza genome evolution.</title>
        <authorList>
            <person name="Chen J."/>
            <person name="Huang Q."/>
            <person name="Gao D."/>
            <person name="Wang J."/>
            <person name="Lang Y."/>
            <person name="Liu T."/>
            <person name="Li B."/>
            <person name="Bai Z."/>
            <person name="Luis Goicoechea J."/>
            <person name="Liang C."/>
            <person name="Chen C."/>
            <person name="Zhang W."/>
            <person name="Sun S."/>
            <person name="Liao Y."/>
            <person name="Zhang X."/>
            <person name="Yang L."/>
            <person name="Song C."/>
            <person name="Wang M."/>
            <person name="Shi J."/>
            <person name="Liu G."/>
            <person name="Liu J."/>
            <person name="Zhou H."/>
            <person name="Zhou W."/>
            <person name="Yu Q."/>
            <person name="An N."/>
            <person name="Chen Y."/>
            <person name="Cai Q."/>
            <person name="Wang B."/>
            <person name="Liu B."/>
            <person name="Min J."/>
            <person name="Huang Y."/>
            <person name="Wu H."/>
            <person name="Li Z."/>
            <person name="Zhang Y."/>
            <person name="Yin Y."/>
            <person name="Song W."/>
            <person name="Jiang J."/>
            <person name="Jackson S.A."/>
            <person name="Wing R.A."/>
            <person name="Wang J."/>
            <person name="Chen M."/>
        </authorList>
    </citation>
    <scope>NUCLEOTIDE SEQUENCE [LARGE SCALE GENOMIC DNA]</scope>
    <source>
        <strain evidence="1">cv. IRGC 101232</strain>
    </source>
</reference>
<accession>J3L5K1</accession>
<proteinExistence type="predicted"/>
<dbReference type="Gramene" id="OB01G45070.1">
    <property type="protein sequence ID" value="OB01G45070.1"/>
    <property type="gene ID" value="OB01G45070"/>
</dbReference>
<sequence>MHNDGGEGDIVCGGDNDDGVATTVAAALLVLPGPPRTTTTMVARAPLSCSTVYNTLLSCLLYVCAVQRCGADAYLKNVAVGVAGGPYISHVTLIADKKY</sequence>
<organism evidence="1">
    <name type="scientific">Oryza brachyantha</name>
    <name type="common">malo sina</name>
    <dbReference type="NCBI Taxonomy" id="4533"/>
    <lineage>
        <taxon>Eukaryota</taxon>
        <taxon>Viridiplantae</taxon>
        <taxon>Streptophyta</taxon>
        <taxon>Embryophyta</taxon>
        <taxon>Tracheophyta</taxon>
        <taxon>Spermatophyta</taxon>
        <taxon>Magnoliopsida</taxon>
        <taxon>Liliopsida</taxon>
        <taxon>Poales</taxon>
        <taxon>Poaceae</taxon>
        <taxon>BOP clade</taxon>
        <taxon>Oryzoideae</taxon>
        <taxon>Oryzeae</taxon>
        <taxon>Oryzinae</taxon>
        <taxon>Oryza</taxon>
    </lineage>
</organism>
<keyword evidence="2" id="KW-1185">Reference proteome</keyword>
<dbReference type="EnsemblPlants" id="OB01G45070.1">
    <property type="protein sequence ID" value="OB01G45070.1"/>
    <property type="gene ID" value="OB01G45070"/>
</dbReference>
<evidence type="ECO:0000313" key="2">
    <source>
        <dbReference type="Proteomes" id="UP000006038"/>
    </source>
</evidence>
<evidence type="ECO:0000313" key="1">
    <source>
        <dbReference type="EnsemblPlants" id="OB01G45070.1"/>
    </source>
</evidence>
<dbReference type="AlphaFoldDB" id="J3L5K1"/>
<protein>
    <submittedName>
        <fullName evidence="1">Uncharacterized protein</fullName>
    </submittedName>
</protein>
<name>J3L5K1_ORYBR</name>
<reference evidence="1" key="2">
    <citation type="submission" date="2013-04" db="UniProtKB">
        <authorList>
            <consortium name="EnsemblPlants"/>
        </authorList>
    </citation>
    <scope>IDENTIFICATION</scope>
</reference>